<evidence type="ECO:0000313" key="2">
    <source>
        <dbReference type="Proteomes" id="UP000259610"/>
    </source>
</evidence>
<reference evidence="1 2" key="1">
    <citation type="journal article" date="2018" name="Nat. Biotechnol.">
        <title>A standardized bacterial taxonomy based on genome phylogeny substantially revises the tree of life.</title>
        <authorList>
            <person name="Parks D.H."/>
            <person name="Chuvochina M."/>
            <person name="Waite D.W."/>
            <person name="Rinke C."/>
            <person name="Skarshewski A."/>
            <person name="Chaumeil P.A."/>
            <person name="Hugenholtz P."/>
        </authorList>
    </citation>
    <scope>NUCLEOTIDE SEQUENCE [LARGE SCALE GENOMIC DNA]</scope>
    <source>
        <strain evidence="1">UBA8733</strain>
    </source>
</reference>
<protein>
    <submittedName>
        <fullName evidence="1">Uncharacterized protein</fullName>
    </submittedName>
</protein>
<dbReference type="Proteomes" id="UP000259610">
    <property type="component" value="Unassembled WGS sequence"/>
</dbReference>
<organism evidence="1 2">
    <name type="scientific">Hyphomonas adhaerens</name>
    <dbReference type="NCBI Taxonomy" id="81029"/>
    <lineage>
        <taxon>Bacteria</taxon>
        <taxon>Pseudomonadati</taxon>
        <taxon>Pseudomonadota</taxon>
        <taxon>Alphaproteobacteria</taxon>
        <taxon>Hyphomonadales</taxon>
        <taxon>Hyphomonadaceae</taxon>
        <taxon>Hyphomonas</taxon>
    </lineage>
</organism>
<dbReference type="RefSeq" id="WP_272986910.1">
    <property type="nucleotide sequence ID" value="NZ_CAJWRG010000109.1"/>
</dbReference>
<gene>
    <name evidence="1" type="ORF">DCG58_02775</name>
</gene>
<dbReference type="EMBL" id="DMAN01000056">
    <property type="protein sequence ID" value="HAE26060.1"/>
    <property type="molecule type" value="Genomic_DNA"/>
</dbReference>
<name>A0A3B9GUB7_9PROT</name>
<evidence type="ECO:0000313" key="1">
    <source>
        <dbReference type="EMBL" id="HAE26060.1"/>
    </source>
</evidence>
<dbReference type="AlphaFoldDB" id="A0A3B9GUB7"/>
<sequence>MERDSAPEAAEKAGGKLRLLTISDIDGRTKARKQADAALSSLVEDLGGEQHLSTSRRLLAQHAAVLHAMAEDQAARFLQGEAVDVSGYSTLTNSLRRLLETIGLDRVPRNVTPRLSDYVSSKASEASA</sequence>
<comment type="caution">
    <text evidence="1">The sequence shown here is derived from an EMBL/GenBank/DDBJ whole genome shotgun (WGS) entry which is preliminary data.</text>
</comment>
<accession>A0A3B9GUB7</accession>
<proteinExistence type="predicted"/>